<gene>
    <name evidence="3" type="ORF">GCM10011506_37190</name>
</gene>
<feature type="transmembrane region" description="Helical" evidence="1">
    <location>
        <begin position="33"/>
        <end position="51"/>
    </location>
</feature>
<keyword evidence="4" id="KW-1185">Reference proteome</keyword>
<dbReference type="NCBIfam" id="NF047864">
    <property type="entry name" value="CBU_0592_membra"/>
    <property type="match status" value="1"/>
</dbReference>
<keyword evidence="1" id="KW-0812">Transmembrane</keyword>
<protein>
    <recommendedName>
        <fullName evidence="2">CBU-0592-like domain-containing protein</fullName>
    </recommendedName>
</protein>
<keyword evidence="1" id="KW-1133">Transmembrane helix</keyword>
<organism evidence="3 4">
    <name type="scientific">Marivirga lumbricoides</name>
    <dbReference type="NCBI Taxonomy" id="1046115"/>
    <lineage>
        <taxon>Bacteria</taxon>
        <taxon>Pseudomonadati</taxon>
        <taxon>Bacteroidota</taxon>
        <taxon>Cytophagia</taxon>
        <taxon>Cytophagales</taxon>
        <taxon>Marivirgaceae</taxon>
        <taxon>Marivirga</taxon>
    </lineage>
</organism>
<evidence type="ECO:0000313" key="4">
    <source>
        <dbReference type="Proteomes" id="UP000636010"/>
    </source>
</evidence>
<evidence type="ECO:0000259" key="2">
    <source>
        <dbReference type="Pfam" id="PF26604"/>
    </source>
</evidence>
<sequence length="81" mass="9146">MILIMDYLGWIGAVFYIVSYLLLSFQIVTSQQVIYHFLNIVGAVCLILNALQINDLPNVVVNIVWAVIGLLAIYYVKRKSA</sequence>
<name>A0ABQ1MW46_9BACT</name>
<feature type="domain" description="CBU-0592-like" evidence="2">
    <location>
        <begin position="6"/>
        <end position="76"/>
    </location>
</feature>
<dbReference type="Proteomes" id="UP000636010">
    <property type="component" value="Unassembled WGS sequence"/>
</dbReference>
<keyword evidence="1" id="KW-0472">Membrane</keyword>
<reference evidence="4" key="1">
    <citation type="journal article" date="2019" name="Int. J. Syst. Evol. Microbiol.">
        <title>The Global Catalogue of Microorganisms (GCM) 10K type strain sequencing project: providing services to taxonomists for standard genome sequencing and annotation.</title>
        <authorList>
            <consortium name="The Broad Institute Genomics Platform"/>
            <consortium name="The Broad Institute Genome Sequencing Center for Infectious Disease"/>
            <person name="Wu L."/>
            <person name="Ma J."/>
        </authorList>
    </citation>
    <scope>NUCLEOTIDE SEQUENCE [LARGE SCALE GENOMIC DNA]</scope>
    <source>
        <strain evidence="4">CGMCC 1.10832</strain>
    </source>
</reference>
<dbReference type="InterPro" id="IPR058058">
    <property type="entry name" value="CBU_0592-like"/>
</dbReference>
<dbReference type="EMBL" id="BMEC01000013">
    <property type="protein sequence ID" value="GGC48118.1"/>
    <property type="molecule type" value="Genomic_DNA"/>
</dbReference>
<accession>A0ABQ1MW46</accession>
<evidence type="ECO:0000313" key="3">
    <source>
        <dbReference type="EMBL" id="GGC48118.1"/>
    </source>
</evidence>
<feature type="transmembrane region" description="Helical" evidence="1">
    <location>
        <begin position="58"/>
        <end position="76"/>
    </location>
</feature>
<dbReference type="RefSeq" id="WP_229712654.1">
    <property type="nucleotide sequence ID" value="NZ_BAABHU010000013.1"/>
</dbReference>
<dbReference type="Pfam" id="PF26604">
    <property type="entry name" value="CBU_0592"/>
    <property type="match status" value="1"/>
</dbReference>
<comment type="caution">
    <text evidence="3">The sequence shown here is derived from an EMBL/GenBank/DDBJ whole genome shotgun (WGS) entry which is preliminary data.</text>
</comment>
<evidence type="ECO:0000256" key="1">
    <source>
        <dbReference type="SAM" id="Phobius"/>
    </source>
</evidence>
<proteinExistence type="predicted"/>
<feature type="transmembrane region" description="Helical" evidence="1">
    <location>
        <begin position="7"/>
        <end position="27"/>
    </location>
</feature>